<comment type="cofactor">
    <cofactor evidence="1">
        <name>a divalent metal cation</name>
        <dbReference type="ChEBI" id="CHEBI:60240"/>
    </cofactor>
</comment>
<gene>
    <name evidence="7" type="ORF">AP3564_11915</name>
</gene>
<dbReference type="Gene3D" id="3.60.21.10">
    <property type="match status" value="1"/>
</dbReference>
<dbReference type="GO" id="GO:0016020">
    <property type="term" value="C:membrane"/>
    <property type="evidence" value="ECO:0007669"/>
    <property type="project" value="GOC"/>
</dbReference>
<dbReference type="GO" id="GO:0008758">
    <property type="term" value="F:UDP-2,3-diacylglucosamine hydrolase activity"/>
    <property type="evidence" value="ECO:0007669"/>
    <property type="project" value="TreeGrafter"/>
</dbReference>
<dbReference type="AlphaFoldDB" id="A0A223E6E9"/>
<evidence type="ECO:0000256" key="5">
    <source>
        <dbReference type="SAM" id="Phobius"/>
    </source>
</evidence>
<dbReference type="InterPro" id="IPR029052">
    <property type="entry name" value="Metallo-depent_PP-like"/>
</dbReference>
<evidence type="ECO:0000256" key="4">
    <source>
        <dbReference type="ARBA" id="ARBA00061089"/>
    </source>
</evidence>
<organism evidence="7 8">
    <name type="scientific">Aeribacillus pallidus</name>
    <dbReference type="NCBI Taxonomy" id="33936"/>
    <lineage>
        <taxon>Bacteria</taxon>
        <taxon>Bacillati</taxon>
        <taxon>Bacillota</taxon>
        <taxon>Bacilli</taxon>
        <taxon>Bacillales</taxon>
        <taxon>Bacillaceae</taxon>
        <taxon>Aeribacillus</taxon>
    </lineage>
</organism>
<dbReference type="GO" id="GO:0046872">
    <property type="term" value="F:metal ion binding"/>
    <property type="evidence" value="ECO:0007669"/>
    <property type="project" value="UniProtKB-KW"/>
</dbReference>
<evidence type="ECO:0000256" key="1">
    <source>
        <dbReference type="ARBA" id="ARBA00001968"/>
    </source>
</evidence>
<comment type="similarity">
    <text evidence="4">Belongs to the metallophosphoesterase superfamily.</text>
</comment>
<dbReference type="InterPro" id="IPR004843">
    <property type="entry name" value="Calcineurin-like_PHP"/>
</dbReference>
<feature type="transmembrane region" description="Helical" evidence="5">
    <location>
        <begin position="12"/>
        <end position="30"/>
    </location>
</feature>
<dbReference type="Pfam" id="PF00149">
    <property type="entry name" value="Metallophos"/>
    <property type="match status" value="1"/>
</dbReference>
<sequence>MNKLTRRQFLKHFFWTAACSLFASSGLYIYSRYIEPGRLEIKKINVSHPKIPKGFDGLKIVQFSDTHLNNDFTIANLERIVNQINRLNPDIIVFTGDLIDEPNSYPAVHQIAPILKRLRADFGKFAIYGNHDHGGYGTDVYRNILQNAEFHLLQNEKKEIQLIDGSKLIVAGLDDVMLGRPDFHQTMGNIDKNYFTILLAHEPDTVLQAKNYNVDLQLSGHSHGGQVKIPFIGPLYTPPYAKSFSEGFYTVDHTKLYVNRGLGTTRLPFRFLAVPEITLFTLYSK</sequence>
<evidence type="ECO:0000259" key="6">
    <source>
        <dbReference type="Pfam" id="PF00149"/>
    </source>
</evidence>
<evidence type="ECO:0000256" key="3">
    <source>
        <dbReference type="ARBA" id="ARBA00022801"/>
    </source>
</evidence>
<accession>A0A223E6E9</accession>
<dbReference type="PANTHER" id="PTHR31302:SF25">
    <property type="entry name" value="PHOSPHOESTERASE"/>
    <property type="match status" value="1"/>
</dbReference>
<dbReference type="FunFam" id="3.60.21.10:FF:000028">
    <property type="entry name" value="Putative metallophosphoesterase"/>
    <property type="match status" value="1"/>
</dbReference>
<keyword evidence="5" id="KW-1133">Transmembrane helix</keyword>
<dbReference type="PANTHER" id="PTHR31302">
    <property type="entry name" value="TRANSMEMBRANE PROTEIN WITH METALLOPHOSPHOESTERASE DOMAIN-RELATED"/>
    <property type="match status" value="1"/>
</dbReference>
<reference evidence="7 8" key="1">
    <citation type="submission" date="2016-10" db="EMBL/GenBank/DDBJ databases">
        <title>The whole genome sequencing and assembly of Aeribacillus pallidus KCTC3564 strain.</title>
        <authorList>
            <person name="Lee Y.-J."/>
            <person name="Park M.-K."/>
            <person name="Yi H."/>
            <person name="Bahn Y.-S."/>
            <person name="Kim J.F."/>
            <person name="Lee D.-W."/>
        </authorList>
    </citation>
    <scope>NUCLEOTIDE SEQUENCE [LARGE SCALE GENOMIC DNA]</scope>
    <source>
        <strain evidence="7 8">KCTC3564</strain>
    </source>
</reference>
<keyword evidence="3" id="KW-0378">Hydrolase</keyword>
<proteinExistence type="inferred from homology"/>
<keyword evidence="2" id="KW-0479">Metal-binding</keyword>
<dbReference type="RefSeq" id="WP_094245553.1">
    <property type="nucleotide sequence ID" value="NZ_CP017703.1"/>
</dbReference>
<dbReference type="CDD" id="cd07385">
    <property type="entry name" value="MPP_YkuE_C"/>
    <property type="match status" value="1"/>
</dbReference>
<dbReference type="KEGG" id="apak:AP3564_11915"/>
<dbReference type="EMBL" id="CP017703">
    <property type="protein sequence ID" value="ASS90834.1"/>
    <property type="molecule type" value="Genomic_DNA"/>
</dbReference>
<dbReference type="SUPFAM" id="SSF56300">
    <property type="entry name" value="Metallo-dependent phosphatases"/>
    <property type="match status" value="1"/>
</dbReference>
<dbReference type="Proteomes" id="UP000214606">
    <property type="component" value="Chromosome"/>
</dbReference>
<feature type="domain" description="Calcineurin-like phosphoesterase" evidence="6">
    <location>
        <begin position="58"/>
        <end position="224"/>
    </location>
</feature>
<keyword evidence="5" id="KW-0812">Transmembrane</keyword>
<evidence type="ECO:0000313" key="8">
    <source>
        <dbReference type="Proteomes" id="UP000214606"/>
    </source>
</evidence>
<dbReference type="GO" id="GO:0009245">
    <property type="term" value="P:lipid A biosynthetic process"/>
    <property type="evidence" value="ECO:0007669"/>
    <property type="project" value="TreeGrafter"/>
</dbReference>
<dbReference type="InterPro" id="IPR051158">
    <property type="entry name" value="Metallophosphoesterase_sf"/>
</dbReference>
<keyword evidence="5" id="KW-0472">Membrane</keyword>
<evidence type="ECO:0000256" key="2">
    <source>
        <dbReference type="ARBA" id="ARBA00022723"/>
    </source>
</evidence>
<name>A0A223E6E9_9BACI</name>
<evidence type="ECO:0000313" key="7">
    <source>
        <dbReference type="EMBL" id="ASS90834.1"/>
    </source>
</evidence>
<protein>
    <submittedName>
        <fullName evidence="7">Metallophosphoesterase</fullName>
    </submittedName>
</protein>